<feature type="region of interest" description="Disordered" evidence="1">
    <location>
        <begin position="213"/>
        <end position="234"/>
    </location>
</feature>
<dbReference type="AlphaFoldDB" id="A0AAU8MP22"/>
<evidence type="ECO:0000259" key="2">
    <source>
        <dbReference type="Pfam" id="PF08291"/>
    </source>
</evidence>
<keyword evidence="3" id="KW-0121">Carboxypeptidase</keyword>
<dbReference type="GO" id="GO:0004180">
    <property type="term" value="F:carboxypeptidase activity"/>
    <property type="evidence" value="ECO:0007669"/>
    <property type="project" value="UniProtKB-KW"/>
</dbReference>
<dbReference type="RefSeq" id="WP_363796394.1">
    <property type="nucleotide sequence ID" value="NZ_CP159925.1"/>
</dbReference>
<feature type="compositionally biased region" description="Polar residues" evidence="1">
    <location>
        <begin position="214"/>
        <end position="223"/>
    </location>
</feature>
<evidence type="ECO:0000313" key="3">
    <source>
        <dbReference type="EMBL" id="XCO73388.1"/>
    </source>
</evidence>
<dbReference type="SUPFAM" id="SSF55166">
    <property type="entry name" value="Hedgehog/DD-peptidase"/>
    <property type="match status" value="1"/>
</dbReference>
<feature type="domain" description="Peptidase M15A C-terminal" evidence="2">
    <location>
        <begin position="126"/>
        <end position="198"/>
    </location>
</feature>
<accession>A0AAU8MP22</accession>
<dbReference type="InterPro" id="IPR013230">
    <property type="entry name" value="Peptidase_M15A_C"/>
</dbReference>
<keyword evidence="3" id="KW-0378">Hydrolase</keyword>
<proteinExistence type="predicted"/>
<dbReference type="EMBL" id="CP159925">
    <property type="protein sequence ID" value="XCO73388.1"/>
    <property type="molecule type" value="Genomic_DNA"/>
</dbReference>
<organism evidence="3">
    <name type="scientific">Lysobacter firmicutimachus</name>
    <dbReference type="NCBI Taxonomy" id="1792846"/>
    <lineage>
        <taxon>Bacteria</taxon>
        <taxon>Pseudomonadati</taxon>
        <taxon>Pseudomonadota</taxon>
        <taxon>Gammaproteobacteria</taxon>
        <taxon>Lysobacterales</taxon>
        <taxon>Lysobacteraceae</taxon>
        <taxon>Lysobacter</taxon>
    </lineage>
</organism>
<name>A0AAU8MP22_9GAMM</name>
<sequence>MTQGRESGALGLSRRPLAPSGRARLIVVLLAAAVAMSLSLRRDGSDTPEQRYQAWLARGHRAQAEAYRAFLRTHGVADVLPLRQLLRSGRHWRRCGVDEFVVPPRTLWAATVPSLRLIRELRAQGWLNGATVQSAYRDERFNRCEGGSRLSRHRHGGAYDFDLAADAPVRALCAFWRRRGAAAGFGLGFYDRRHRHVDTAGFRTWGGDFRRGTSLCQKPSQGSPPDGAAAPRRL</sequence>
<keyword evidence="3" id="KW-0645">Protease</keyword>
<dbReference type="InterPro" id="IPR009045">
    <property type="entry name" value="Zn_M74/Hedgehog-like"/>
</dbReference>
<reference evidence="3" key="1">
    <citation type="submission" date="2024-06" db="EMBL/GenBank/DDBJ databases">
        <authorList>
            <person name="Li S."/>
        </authorList>
    </citation>
    <scope>NUCLEOTIDE SEQUENCE</scope>
    <source>
        <strain evidence="3">SR10</strain>
    </source>
</reference>
<gene>
    <name evidence="3" type="ORF">ABU614_13385</name>
</gene>
<dbReference type="Gene3D" id="3.30.1380.10">
    <property type="match status" value="1"/>
</dbReference>
<protein>
    <submittedName>
        <fullName evidence="3">D-Ala-D-Ala carboxypeptidase family metallohydrolase</fullName>
    </submittedName>
</protein>
<evidence type="ECO:0000256" key="1">
    <source>
        <dbReference type="SAM" id="MobiDB-lite"/>
    </source>
</evidence>
<dbReference type="Pfam" id="PF08291">
    <property type="entry name" value="Peptidase_M15_3"/>
    <property type="match status" value="1"/>
</dbReference>